<proteinExistence type="predicted"/>
<evidence type="ECO:0000256" key="2">
    <source>
        <dbReference type="SAM" id="Phobius"/>
    </source>
</evidence>
<reference evidence="3" key="2">
    <citation type="submission" date="2025-09" db="UniProtKB">
        <authorList>
            <consortium name="Ensembl"/>
        </authorList>
    </citation>
    <scope>IDENTIFICATION</scope>
</reference>
<protein>
    <recommendedName>
        <fullName evidence="5">MCF.2 cell line derived transforming sequence-like 2</fullName>
    </recommendedName>
</protein>
<sequence>MSVVAWMRSSKQLLNKDEIMQQEIRPVTAVEIIEQLHRQFAILSGGRGKDGAPIITFPEYPGFSEIPDEDFLNVVTYLTSIPSLEAASIGFITIIDRRRDKWSAVKASLTRIAVSVPIPRFFFSFFFSVWVRVLLLLLLLHRVASCKTPAANLSACLPSFQMLGPPCCMLAWAPPDFSAKTNQQTPAFQIGRGSLQLAKPLRPCTESLSSLGRN</sequence>
<accession>A0A670ZRF1</accession>
<feature type="transmembrane region" description="Helical" evidence="2">
    <location>
        <begin position="121"/>
        <end position="140"/>
    </location>
</feature>
<dbReference type="GO" id="GO:0005085">
    <property type="term" value="F:guanyl-nucleotide exchange factor activity"/>
    <property type="evidence" value="ECO:0007669"/>
    <property type="project" value="UniProtKB-KW"/>
</dbReference>
<dbReference type="PANTHER" id="PTHR22826">
    <property type="entry name" value="RHO GUANINE EXCHANGE FACTOR-RELATED"/>
    <property type="match status" value="1"/>
</dbReference>
<dbReference type="GeneTree" id="ENSGT00940000161734"/>
<evidence type="ECO:0000313" key="3">
    <source>
        <dbReference type="Ensembl" id="ENSPTXP00000025310.1"/>
    </source>
</evidence>
<dbReference type="Ensembl" id="ENSPTXT00000026093.1">
    <property type="protein sequence ID" value="ENSPTXP00000025310.1"/>
    <property type="gene ID" value="ENSPTXG00000017639.1"/>
</dbReference>
<name>A0A670ZRF1_PSETE</name>
<keyword evidence="1" id="KW-0344">Guanine-nucleotide releasing factor</keyword>
<reference evidence="3" key="1">
    <citation type="submission" date="2025-08" db="UniProtKB">
        <authorList>
            <consortium name="Ensembl"/>
        </authorList>
    </citation>
    <scope>IDENTIFICATION</scope>
</reference>
<evidence type="ECO:0008006" key="5">
    <source>
        <dbReference type="Google" id="ProtNLM"/>
    </source>
</evidence>
<keyword evidence="2" id="KW-1133">Transmembrane helix</keyword>
<organism evidence="3 4">
    <name type="scientific">Pseudonaja textilis</name>
    <name type="common">Eastern brown snake</name>
    <dbReference type="NCBI Taxonomy" id="8673"/>
    <lineage>
        <taxon>Eukaryota</taxon>
        <taxon>Metazoa</taxon>
        <taxon>Chordata</taxon>
        <taxon>Craniata</taxon>
        <taxon>Vertebrata</taxon>
        <taxon>Euteleostomi</taxon>
        <taxon>Lepidosauria</taxon>
        <taxon>Squamata</taxon>
        <taxon>Bifurcata</taxon>
        <taxon>Unidentata</taxon>
        <taxon>Episquamata</taxon>
        <taxon>Toxicofera</taxon>
        <taxon>Serpentes</taxon>
        <taxon>Colubroidea</taxon>
        <taxon>Elapidae</taxon>
        <taxon>Hydrophiinae</taxon>
        <taxon>Pseudonaja</taxon>
    </lineage>
</organism>
<keyword evidence="2" id="KW-0472">Membrane</keyword>
<keyword evidence="4" id="KW-1185">Reference proteome</keyword>
<dbReference type="InterPro" id="IPR051336">
    <property type="entry name" value="RhoGEF_Guanine_NuclExch_SF"/>
</dbReference>
<evidence type="ECO:0000313" key="4">
    <source>
        <dbReference type="Proteomes" id="UP000472273"/>
    </source>
</evidence>
<dbReference type="PANTHER" id="PTHR22826:SF201">
    <property type="entry name" value="GUANINE NUCLEOTIDE EXCHANGE FACTOR MCF2L2-RELATED"/>
    <property type="match status" value="1"/>
</dbReference>
<dbReference type="AlphaFoldDB" id="A0A670ZRF1"/>
<dbReference type="GO" id="GO:0005737">
    <property type="term" value="C:cytoplasm"/>
    <property type="evidence" value="ECO:0007669"/>
    <property type="project" value="TreeGrafter"/>
</dbReference>
<evidence type="ECO:0000256" key="1">
    <source>
        <dbReference type="ARBA" id="ARBA00022658"/>
    </source>
</evidence>
<keyword evidence="2" id="KW-0812">Transmembrane</keyword>
<dbReference type="Proteomes" id="UP000472273">
    <property type="component" value="Unplaced"/>
</dbReference>